<accession>A0AAV3XF02</accession>
<name>A0AAV3XF02_9CYAN</name>
<evidence type="ECO:0008006" key="3">
    <source>
        <dbReference type="Google" id="ProtNLM"/>
    </source>
</evidence>
<sequence length="56" mass="6069">MPTINRLALCLGLDYSRDSLIDLLDALSGNTTAISPVELCEHPSFRRGYSALALFG</sequence>
<keyword evidence="2" id="KW-1185">Reference proteome</keyword>
<dbReference type="AlphaFoldDB" id="A0AAV3XF02"/>
<gene>
    <name evidence="1" type="ORF">MiSe_48790</name>
</gene>
<dbReference type="Proteomes" id="UP001050975">
    <property type="component" value="Unassembled WGS sequence"/>
</dbReference>
<evidence type="ECO:0000313" key="2">
    <source>
        <dbReference type="Proteomes" id="UP001050975"/>
    </source>
</evidence>
<comment type="caution">
    <text evidence="1">The sequence shown here is derived from an EMBL/GenBank/DDBJ whole genome shotgun (WGS) entry which is preliminary data.</text>
</comment>
<evidence type="ECO:0000313" key="1">
    <source>
        <dbReference type="EMBL" id="GET40071.1"/>
    </source>
</evidence>
<proteinExistence type="predicted"/>
<organism evidence="1 2">
    <name type="scientific">Microseira wollei NIES-4236</name>
    <dbReference type="NCBI Taxonomy" id="2530354"/>
    <lineage>
        <taxon>Bacteria</taxon>
        <taxon>Bacillati</taxon>
        <taxon>Cyanobacteriota</taxon>
        <taxon>Cyanophyceae</taxon>
        <taxon>Oscillatoriophycideae</taxon>
        <taxon>Aerosakkonematales</taxon>
        <taxon>Aerosakkonemataceae</taxon>
        <taxon>Microseira</taxon>
    </lineage>
</organism>
<protein>
    <recommendedName>
        <fullName evidence="3">Transposase</fullName>
    </recommendedName>
</protein>
<dbReference type="EMBL" id="BLAY01000081">
    <property type="protein sequence ID" value="GET40071.1"/>
    <property type="molecule type" value="Genomic_DNA"/>
</dbReference>
<reference evidence="1" key="1">
    <citation type="submission" date="2019-10" db="EMBL/GenBank/DDBJ databases">
        <title>Draft genome sequece of Microseira wollei NIES-4236.</title>
        <authorList>
            <person name="Yamaguchi H."/>
            <person name="Suzuki S."/>
            <person name="Kawachi M."/>
        </authorList>
    </citation>
    <scope>NUCLEOTIDE SEQUENCE</scope>
    <source>
        <strain evidence="1">NIES-4236</strain>
    </source>
</reference>